<gene>
    <name evidence="1" type="ORF">Oscil6304_3529</name>
</gene>
<organism evidence="1 2">
    <name type="scientific">Oscillatoria acuminata PCC 6304</name>
    <dbReference type="NCBI Taxonomy" id="56110"/>
    <lineage>
        <taxon>Bacteria</taxon>
        <taxon>Bacillati</taxon>
        <taxon>Cyanobacteriota</taxon>
        <taxon>Cyanophyceae</taxon>
        <taxon>Oscillatoriophycideae</taxon>
        <taxon>Oscillatoriales</taxon>
        <taxon>Oscillatoriaceae</taxon>
        <taxon>Oscillatoria</taxon>
    </lineage>
</organism>
<dbReference type="eggNOG" id="COG0438">
    <property type="taxonomic scope" value="Bacteria"/>
</dbReference>
<dbReference type="HOGENOM" id="CLU_896827_0_0_3"/>
<dbReference type="Proteomes" id="UP000010367">
    <property type="component" value="Chromosome"/>
</dbReference>
<proteinExistence type="predicted"/>
<dbReference type="STRING" id="56110.Oscil6304_3529"/>
<dbReference type="EMBL" id="CP003607">
    <property type="protein sequence ID" value="AFY83093.1"/>
    <property type="molecule type" value="Genomic_DNA"/>
</dbReference>
<keyword evidence="1" id="KW-0808">Transferase</keyword>
<name>K9TL08_9CYAN</name>
<dbReference type="InParanoid" id="K9TL08"/>
<reference evidence="1 2" key="1">
    <citation type="submission" date="2012-06" db="EMBL/GenBank/DDBJ databases">
        <title>Finished chromosome of genome of Oscillatoria acuminata PCC 6304.</title>
        <authorList>
            <consortium name="US DOE Joint Genome Institute"/>
            <person name="Gugger M."/>
            <person name="Coursin T."/>
            <person name="Rippka R."/>
            <person name="Tandeau De Marsac N."/>
            <person name="Huntemann M."/>
            <person name="Wei C.-L."/>
            <person name="Han J."/>
            <person name="Detter J.C."/>
            <person name="Han C."/>
            <person name="Tapia R."/>
            <person name="Davenport K."/>
            <person name="Daligault H."/>
            <person name="Erkkila T."/>
            <person name="Gu W."/>
            <person name="Munk A.C.C."/>
            <person name="Teshima H."/>
            <person name="Xu Y."/>
            <person name="Chain P."/>
            <person name="Chen A."/>
            <person name="Krypides N."/>
            <person name="Mavromatis K."/>
            <person name="Markowitz V."/>
            <person name="Szeto E."/>
            <person name="Ivanova N."/>
            <person name="Mikhailova N."/>
            <person name="Ovchinnikova G."/>
            <person name="Pagani I."/>
            <person name="Pati A."/>
            <person name="Goodwin L."/>
            <person name="Peters L."/>
            <person name="Pitluck S."/>
            <person name="Woyke T."/>
            <person name="Kerfeld C."/>
        </authorList>
    </citation>
    <scope>NUCLEOTIDE SEQUENCE [LARGE SCALE GENOMIC DNA]</scope>
    <source>
        <strain evidence="1 2">PCC 6304</strain>
    </source>
</reference>
<dbReference type="KEGG" id="oac:Oscil6304_3529"/>
<sequence length="317" mass="36836">MTYNLEGQYYLLRDYAIEMKKIIATGKITKKRKYRGHYSVTRSLVEGLKKIEVNFTYDPQDITEVGDVLVVLANLDALRQAINLKKAGKITKIIAGPNITSLPTDIINLSLCSYIDLCILHGQWLIEWWYHVVPNFPVPISVWFAGVNSEFWQPCDPQPKTILKRVLLYQKYVSDDFTNQFKKKAEFQGLETQVIKYGKYTLEEYKTMLNWSDIMVFLSPSETQGIALFECWSCNVPSLVWNPGICQWKGYMPWEGASSAPYLSELTGRFFREIEDFDLSLEKMKNEFSFFRPREWILNYGTDEIAAHNLLNLIARL</sequence>
<dbReference type="Gene3D" id="3.40.50.2000">
    <property type="entry name" value="Glycogen Phosphorylase B"/>
    <property type="match status" value="1"/>
</dbReference>
<accession>K9TL08</accession>
<dbReference type="AlphaFoldDB" id="K9TL08"/>
<protein>
    <submittedName>
        <fullName evidence="1">Glycosyltransferase</fullName>
    </submittedName>
</protein>
<dbReference type="GO" id="GO:0016740">
    <property type="term" value="F:transferase activity"/>
    <property type="evidence" value="ECO:0007669"/>
    <property type="project" value="UniProtKB-KW"/>
</dbReference>
<evidence type="ECO:0000313" key="1">
    <source>
        <dbReference type="EMBL" id="AFY83093.1"/>
    </source>
</evidence>
<evidence type="ECO:0000313" key="2">
    <source>
        <dbReference type="Proteomes" id="UP000010367"/>
    </source>
</evidence>
<keyword evidence="2" id="KW-1185">Reference proteome</keyword>
<dbReference type="SUPFAM" id="SSF53756">
    <property type="entry name" value="UDP-Glycosyltransferase/glycogen phosphorylase"/>
    <property type="match status" value="1"/>
</dbReference>